<keyword evidence="7" id="KW-1015">Disulfide bond</keyword>
<reference evidence="12" key="2">
    <citation type="submission" date="2025-09" db="UniProtKB">
        <authorList>
            <consortium name="Ensembl"/>
        </authorList>
    </citation>
    <scope>IDENTIFICATION</scope>
</reference>
<dbReference type="Proteomes" id="UP000694414">
    <property type="component" value="Unplaced"/>
</dbReference>
<dbReference type="InterPro" id="IPR003599">
    <property type="entry name" value="Ig_sub"/>
</dbReference>
<protein>
    <recommendedName>
        <fullName evidence="11">Ig-like domain-containing protein</fullName>
    </recommendedName>
</protein>
<dbReference type="AlphaFoldDB" id="A0A8C8ZNF0"/>
<keyword evidence="13" id="KW-1185">Reference proteome</keyword>
<keyword evidence="8" id="KW-0675">Receptor</keyword>
<keyword evidence="10" id="KW-1279">T cell receptor</keyword>
<dbReference type="PANTHER" id="PTHR19367:SF45">
    <property type="entry name" value="IG-LIKE DOMAIN-CONTAINING PROTEIN"/>
    <property type="match status" value="1"/>
</dbReference>
<dbReference type="Pfam" id="PF07686">
    <property type="entry name" value="V-set"/>
    <property type="match status" value="1"/>
</dbReference>
<evidence type="ECO:0000256" key="10">
    <source>
        <dbReference type="ARBA" id="ARBA00043266"/>
    </source>
</evidence>
<dbReference type="Ensembl" id="ENSPSMT00000020633.1">
    <property type="protein sequence ID" value="ENSPSMP00000017760.1"/>
    <property type="gene ID" value="ENSPSMG00000012638.1"/>
</dbReference>
<dbReference type="FunFam" id="2.60.40.10:FF:000878">
    <property type="entry name" value="T cell receptor alpha variable 38-1"/>
    <property type="match status" value="1"/>
</dbReference>
<evidence type="ECO:0000313" key="12">
    <source>
        <dbReference type="Ensembl" id="ENSPSMP00000017760.1"/>
    </source>
</evidence>
<keyword evidence="3" id="KW-0732">Signal</keyword>
<evidence type="ECO:0000256" key="6">
    <source>
        <dbReference type="ARBA" id="ARBA00023136"/>
    </source>
</evidence>
<evidence type="ECO:0000313" key="13">
    <source>
        <dbReference type="Proteomes" id="UP000694414"/>
    </source>
</evidence>
<keyword evidence="6" id="KW-0472">Membrane</keyword>
<reference evidence="12" key="1">
    <citation type="submission" date="2025-08" db="UniProtKB">
        <authorList>
            <consortium name="Ensembl"/>
        </authorList>
    </citation>
    <scope>IDENTIFICATION</scope>
</reference>
<evidence type="ECO:0000256" key="5">
    <source>
        <dbReference type="ARBA" id="ARBA00023130"/>
    </source>
</evidence>
<evidence type="ECO:0000256" key="1">
    <source>
        <dbReference type="ARBA" id="ARBA00004236"/>
    </source>
</evidence>
<evidence type="ECO:0000259" key="11">
    <source>
        <dbReference type="PROSITE" id="PS50835"/>
    </source>
</evidence>
<dbReference type="PROSITE" id="PS50835">
    <property type="entry name" value="IG_LIKE"/>
    <property type="match status" value="1"/>
</dbReference>
<evidence type="ECO:0000256" key="7">
    <source>
        <dbReference type="ARBA" id="ARBA00023157"/>
    </source>
</evidence>
<comment type="subcellular location">
    <subcellularLocation>
        <location evidence="1">Cell membrane</location>
    </subcellularLocation>
</comment>
<evidence type="ECO:0000256" key="8">
    <source>
        <dbReference type="ARBA" id="ARBA00023170"/>
    </source>
</evidence>
<evidence type="ECO:0000256" key="9">
    <source>
        <dbReference type="ARBA" id="ARBA00023319"/>
    </source>
</evidence>
<dbReference type="InterPro" id="IPR051287">
    <property type="entry name" value="TCR_variable_region"/>
</dbReference>
<dbReference type="Gene3D" id="2.60.40.10">
    <property type="entry name" value="Immunoglobulins"/>
    <property type="match status" value="1"/>
</dbReference>
<dbReference type="InterPro" id="IPR013783">
    <property type="entry name" value="Ig-like_fold"/>
</dbReference>
<dbReference type="GO" id="GO:0002250">
    <property type="term" value="P:adaptive immune response"/>
    <property type="evidence" value="ECO:0007669"/>
    <property type="project" value="UniProtKB-KW"/>
</dbReference>
<dbReference type="InterPro" id="IPR007110">
    <property type="entry name" value="Ig-like_dom"/>
</dbReference>
<dbReference type="GeneTree" id="ENSGT00940000161790"/>
<keyword evidence="9" id="KW-0393">Immunoglobulin domain</keyword>
<evidence type="ECO:0000256" key="2">
    <source>
        <dbReference type="ARBA" id="ARBA00022475"/>
    </source>
</evidence>
<dbReference type="SMART" id="SM00409">
    <property type="entry name" value="IG"/>
    <property type="match status" value="1"/>
</dbReference>
<sequence>MFLAALLPIGSGDQSCYFFFSTGSSMCQQVIQSQVAISKQEGETVELECSYNTSVPYYMLYWYKRPPSGEIIFLIFQRTDADTNATQGRYSVSFQKAAKTIRLIISSSQPEDSATYFCCLREPTVKKVIEELYKKVTTRPEAIAYSHILSENSHTFVSS</sequence>
<dbReference type="SMART" id="SM00406">
    <property type="entry name" value="IGv"/>
    <property type="match status" value="1"/>
</dbReference>
<dbReference type="GO" id="GO:0042101">
    <property type="term" value="C:T cell receptor complex"/>
    <property type="evidence" value="ECO:0007669"/>
    <property type="project" value="UniProtKB-KW"/>
</dbReference>
<dbReference type="InterPro" id="IPR036179">
    <property type="entry name" value="Ig-like_dom_sf"/>
</dbReference>
<evidence type="ECO:0000256" key="3">
    <source>
        <dbReference type="ARBA" id="ARBA00022729"/>
    </source>
</evidence>
<evidence type="ECO:0000256" key="4">
    <source>
        <dbReference type="ARBA" id="ARBA00022859"/>
    </source>
</evidence>
<accession>A0A8C8ZNF0</accession>
<feature type="domain" description="Ig-like" evidence="11">
    <location>
        <begin position="28"/>
        <end position="137"/>
    </location>
</feature>
<name>A0A8C8ZNF0_PROSS</name>
<dbReference type="InterPro" id="IPR013106">
    <property type="entry name" value="Ig_V-set"/>
</dbReference>
<organism evidence="12 13">
    <name type="scientific">Prolemur simus</name>
    <name type="common">Greater bamboo lemur</name>
    <name type="synonym">Hapalemur simus</name>
    <dbReference type="NCBI Taxonomy" id="1328070"/>
    <lineage>
        <taxon>Eukaryota</taxon>
        <taxon>Metazoa</taxon>
        <taxon>Chordata</taxon>
        <taxon>Craniata</taxon>
        <taxon>Vertebrata</taxon>
        <taxon>Euteleostomi</taxon>
        <taxon>Mammalia</taxon>
        <taxon>Eutheria</taxon>
        <taxon>Euarchontoglires</taxon>
        <taxon>Primates</taxon>
        <taxon>Strepsirrhini</taxon>
        <taxon>Lemuriformes</taxon>
        <taxon>Lemuridae</taxon>
        <taxon>Prolemur</taxon>
    </lineage>
</organism>
<proteinExistence type="predicted"/>
<keyword evidence="4" id="KW-0391">Immunity</keyword>
<keyword evidence="5" id="KW-1064">Adaptive immunity</keyword>
<dbReference type="PANTHER" id="PTHR19367">
    <property type="entry name" value="T-CELL RECEPTOR ALPHA CHAIN V REGION"/>
    <property type="match status" value="1"/>
</dbReference>
<dbReference type="SUPFAM" id="SSF48726">
    <property type="entry name" value="Immunoglobulin"/>
    <property type="match status" value="1"/>
</dbReference>
<keyword evidence="2" id="KW-1003">Cell membrane</keyword>